<keyword evidence="4" id="KW-1185">Reference proteome</keyword>
<accession>A0A5P1FKM5</accession>
<dbReference type="InterPro" id="IPR039136">
    <property type="entry name" value="NUFIP1-like"/>
</dbReference>
<feature type="region of interest" description="Disordered" evidence="1">
    <location>
        <begin position="1"/>
        <end position="51"/>
    </location>
</feature>
<dbReference type="Gramene" id="ONK77977">
    <property type="protein sequence ID" value="ONK77977"/>
    <property type="gene ID" value="A4U43_C02F12910"/>
</dbReference>
<feature type="compositionally biased region" description="Low complexity" evidence="1">
    <location>
        <begin position="34"/>
        <end position="51"/>
    </location>
</feature>
<organism evidence="3 4">
    <name type="scientific">Asparagus officinalis</name>
    <name type="common">Garden asparagus</name>
    <dbReference type="NCBI Taxonomy" id="4686"/>
    <lineage>
        <taxon>Eukaryota</taxon>
        <taxon>Viridiplantae</taxon>
        <taxon>Streptophyta</taxon>
        <taxon>Embryophyta</taxon>
        <taxon>Tracheophyta</taxon>
        <taxon>Spermatophyta</taxon>
        <taxon>Magnoliopsida</taxon>
        <taxon>Liliopsida</taxon>
        <taxon>Asparagales</taxon>
        <taxon>Asparagaceae</taxon>
        <taxon>Asparagoideae</taxon>
        <taxon>Asparagus</taxon>
    </lineage>
</organism>
<proteinExistence type="predicted"/>
<gene>
    <name evidence="3" type="ORF">A4U43_C02F12910</name>
</gene>
<feature type="region of interest" description="Disordered" evidence="1">
    <location>
        <begin position="208"/>
        <end position="279"/>
    </location>
</feature>
<protein>
    <recommendedName>
        <fullName evidence="2">FMR1-interacting protein 1 conserved domain-containing protein</fullName>
    </recommendedName>
</protein>
<dbReference type="InterPro" id="IPR019496">
    <property type="entry name" value="NUFIP1_cons_dom"/>
</dbReference>
<dbReference type="GO" id="GO:0000492">
    <property type="term" value="P:box C/D snoRNP assembly"/>
    <property type="evidence" value="ECO:0007669"/>
    <property type="project" value="TreeGrafter"/>
</dbReference>
<feature type="region of interest" description="Disordered" evidence="1">
    <location>
        <begin position="489"/>
        <end position="514"/>
    </location>
</feature>
<name>A0A5P1FKM5_ASPOF</name>
<reference evidence="4" key="1">
    <citation type="journal article" date="2017" name="Nat. Commun.">
        <title>The asparagus genome sheds light on the origin and evolution of a young Y chromosome.</title>
        <authorList>
            <person name="Harkess A."/>
            <person name="Zhou J."/>
            <person name="Xu C."/>
            <person name="Bowers J.E."/>
            <person name="Van der Hulst R."/>
            <person name="Ayyampalayam S."/>
            <person name="Mercati F."/>
            <person name="Riccardi P."/>
            <person name="McKain M.R."/>
            <person name="Kakrana A."/>
            <person name="Tang H."/>
            <person name="Ray J."/>
            <person name="Groenendijk J."/>
            <person name="Arikit S."/>
            <person name="Mathioni S.M."/>
            <person name="Nakano M."/>
            <person name="Shan H."/>
            <person name="Telgmann-Rauber A."/>
            <person name="Kanno A."/>
            <person name="Yue Z."/>
            <person name="Chen H."/>
            <person name="Li W."/>
            <person name="Chen Y."/>
            <person name="Xu X."/>
            <person name="Zhang Y."/>
            <person name="Luo S."/>
            <person name="Chen H."/>
            <person name="Gao J."/>
            <person name="Mao Z."/>
            <person name="Pires J.C."/>
            <person name="Luo M."/>
            <person name="Kudrna D."/>
            <person name="Wing R.A."/>
            <person name="Meyers B.C."/>
            <person name="Yi K."/>
            <person name="Kong H."/>
            <person name="Lavrijsen P."/>
            <person name="Sunseri F."/>
            <person name="Falavigna A."/>
            <person name="Ye Y."/>
            <person name="Leebens-Mack J.H."/>
            <person name="Chen G."/>
        </authorList>
    </citation>
    <scope>NUCLEOTIDE SEQUENCE [LARGE SCALE GENOMIC DNA]</scope>
    <source>
        <strain evidence="4">cv. DH0086</strain>
    </source>
</reference>
<dbReference type="Pfam" id="PF10453">
    <property type="entry name" value="NUFIP1"/>
    <property type="match status" value="1"/>
</dbReference>
<dbReference type="PANTHER" id="PTHR13309">
    <property type="entry name" value="NUCLEAR FRAGILE X MENTAL RETARDATION PROTEIN INTERACTING PROTEIN 1"/>
    <property type="match status" value="1"/>
</dbReference>
<dbReference type="AlphaFoldDB" id="A0A5P1FKM5"/>
<dbReference type="GO" id="GO:0003723">
    <property type="term" value="F:RNA binding"/>
    <property type="evidence" value="ECO:0007669"/>
    <property type="project" value="InterPro"/>
</dbReference>
<dbReference type="OrthoDB" id="273070at2759"/>
<feature type="domain" description="FMR1-interacting protein 1 conserved" evidence="2">
    <location>
        <begin position="288"/>
        <end position="321"/>
    </location>
</feature>
<evidence type="ECO:0000313" key="3">
    <source>
        <dbReference type="EMBL" id="ONK77977.1"/>
    </source>
</evidence>
<evidence type="ECO:0000259" key="2">
    <source>
        <dbReference type="Pfam" id="PF10453"/>
    </source>
</evidence>
<dbReference type="PANTHER" id="PTHR13309:SF0">
    <property type="entry name" value="FMR1-INTERACTING PROTEIN NUFIP1"/>
    <property type="match status" value="1"/>
</dbReference>
<dbReference type="EMBL" id="CM007382">
    <property type="protein sequence ID" value="ONK77977.1"/>
    <property type="molecule type" value="Genomic_DNA"/>
</dbReference>
<dbReference type="GO" id="GO:0005634">
    <property type="term" value="C:nucleus"/>
    <property type="evidence" value="ECO:0007669"/>
    <property type="project" value="TreeGrafter"/>
</dbReference>
<evidence type="ECO:0000313" key="4">
    <source>
        <dbReference type="Proteomes" id="UP000243459"/>
    </source>
</evidence>
<feature type="compositionally biased region" description="Basic residues" evidence="1">
    <location>
        <begin position="382"/>
        <end position="400"/>
    </location>
</feature>
<feature type="compositionally biased region" description="Low complexity" evidence="1">
    <location>
        <begin position="9"/>
        <end position="24"/>
    </location>
</feature>
<dbReference type="Proteomes" id="UP000243459">
    <property type="component" value="Chromosome 2"/>
</dbReference>
<sequence length="514" mass="57579">MNNLNQGMPFNPNFDPQNNNLGNLSGANPNNFSGLNPNFNPRNNNLGSLNGGHPNNFNGMNPNLQTMAQNNPLGVIQMLAAQIQSNPQIQMNLLNQLQAQNFGAPFQPFVGQNPNQMMGMQNLQIFPPSQMLQGSQMMGFPGNPQLGMNNVGPGFGSVAFGQSPVHGPGSMKLEQPTSYNNSVKAQCKPQASGSRQFQGNYIEANRCATSQSSANRGPVRTFHGSGKEPLHNRFQKSQLSDMRGSKGNINQSNRRRGRGQNNRREQRSKPMDFSEAAPKVSVRSLPVNYTKHEIQLWREARKKNFPTRANMNKKTTKISNNEDADAKLRRQQLKEVLAKQAELGVEVAEIPPDYLSEPETQVSKRKNEREGTYGGSGDRFNKGRGRGNGRDNRHSKRQKFQNKGASATPLPVKREPSLLEKLLSSDIRRDKSQLLQVFRFMVLNDFFKQWPDKPLEFPIINVKDKGYSEEISDQKECCLVEEMVNESIEDVTFDDNENGSREKIQESEEGEITD</sequence>
<evidence type="ECO:0000256" key="1">
    <source>
        <dbReference type="SAM" id="MobiDB-lite"/>
    </source>
</evidence>
<feature type="region of interest" description="Disordered" evidence="1">
    <location>
        <begin position="350"/>
        <end position="413"/>
    </location>
</feature>
<feature type="compositionally biased region" description="Basic and acidic residues" evidence="1">
    <location>
        <begin position="262"/>
        <end position="272"/>
    </location>
</feature>